<reference evidence="1 2" key="1">
    <citation type="submission" date="2021-07" db="EMBL/GenBank/DDBJ databases">
        <title>The draft genome sequence of Sphingomicrobium sp. B8.</title>
        <authorList>
            <person name="Mu L."/>
        </authorList>
    </citation>
    <scope>NUCLEOTIDE SEQUENCE [LARGE SCALE GENOMIC DNA]</scope>
    <source>
        <strain evidence="1 2">B8</strain>
    </source>
</reference>
<protein>
    <submittedName>
        <fullName evidence="1">Uncharacterized protein</fullName>
    </submittedName>
</protein>
<evidence type="ECO:0000313" key="2">
    <source>
        <dbReference type="Proteomes" id="UP000698028"/>
    </source>
</evidence>
<sequence>MEKFKRSFEGHEDADVMYIAHYIRATTRQSDRKDYIVTYRELDTILKRFGFKLDNPHHNTIDVVEAESGRRVCNIGCHGMSKQVAKPVIKYVRTETGLDLLNGCDSGAFFKGEDPLNNLLAKYYEPLERLAFR</sequence>
<keyword evidence="2" id="KW-1185">Reference proteome</keyword>
<name>A0ABS6V3B2_9SPHN</name>
<dbReference type="RefSeq" id="WP_218632068.1">
    <property type="nucleotide sequence ID" value="NZ_JAHVAH010000001.1"/>
</dbReference>
<evidence type="ECO:0000313" key="1">
    <source>
        <dbReference type="EMBL" id="MBW0144034.1"/>
    </source>
</evidence>
<dbReference type="EMBL" id="JAHVAH010000001">
    <property type="protein sequence ID" value="MBW0144034.1"/>
    <property type="molecule type" value="Genomic_DNA"/>
</dbReference>
<organism evidence="1 2">
    <name type="scientific">Sphingomicrobium clamense</name>
    <dbReference type="NCBI Taxonomy" id="2851013"/>
    <lineage>
        <taxon>Bacteria</taxon>
        <taxon>Pseudomonadati</taxon>
        <taxon>Pseudomonadota</taxon>
        <taxon>Alphaproteobacteria</taxon>
        <taxon>Sphingomonadales</taxon>
        <taxon>Sphingomonadaceae</taxon>
        <taxon>Sphingomicrobium</taxon>
    </lineage>
</organism>
<accession>A0ABS6V3B2</accession>
<comment type="caution">
    <text evidence="1">The sequence shown here is derived from an EMBL/GenBank/DDBJ whole genome shotgun (WGS) entry which is preliminary data.</text>
</comment>
<dbReference type="Proteomes" id="UP000698028">
    <property type="component" value="Unassembled WGS sequence"/>
</dbReference>
<gene>
    <name evidence="1" type="ORF">KTQ36_01830</name>
</gene>
<proteinExistence type="predicted"/>